<dbReference type="GO" id="GO:0006298">
    <property type="term" value="P:mismatch repair"/>
    <property type="evidence" value="ECO:0007669"/>
    <property type="project" value="UniProtKB-UniRule"/>
</dbReference>
<dbReference type="PIRSF" id="PIRSF018267">
    <property type="entry name" value="VSR_endonuc"/>
    <property type="match status" value="1"/>
</dbReference>
<dbReference type="InterPro" id="IPR004603">
    <property type="entry name" value="DNA_mismatch_endonuc_vsr"/>
</dbReference>
<evidence type="ECO:0000313" key="9">
    <source>
        <dbReference type="Proteomes" id="UP000194800"/>
    </source>
</evidence>
<protein>
    <recommendedName>
        <fullName evidence="6">Very short patch repair endonuclease</fullName>
        <ecNumber evidence="6">3.1.-.-</ecNumber>
    </recommendedName>
</protein>
<name>A0A242NF27_9GAMM</name>
<dbReference type="EMBL" id="NART01000047">
    <property type="protein sequence ID" value="OTQ09268.1"/>
    <property type="molecule type" value="Genomic_DNA"/>
</dbReference>
<keyword evidence="3 6" id="KW-0227">DNA damage</keyword>
<comment type="similarity">
    <text evidence="6">Belongs to the vsr family.</text>
</comment>
<dbReference type="AlphaFoldDB" id="A0A242NF27"/>
<dbReference type="Proteomes" id="UP000194977">
    <property type="component" value="Unassembled WGS sequence"/>
</dbReference>
<dbReference type="EMBL" id="NARP01000032">
    <property type="protein sequence ID" value="OTP98398.1"/>
    <property type="molecule type" value="Genomic_DNA"/>
</dbReference>
<evidence type="ECO:0000256" key="2">
    <source>
        <dbReference type="ARBA" id="ARBA00022759"/>
    </source>
</evidence>
<dbReference type="SUPFAM" id="SSF52980">
    <property type="entry name" value="Restriction endonuclease-like"/>
    <property type="match status" value="1"/>
</dbReference>
<reference evidence="9 10" key="1">
    <citation type="submission" date="2017-03" db="EMBL/GenBank/DDBJ databases">
        <title>Comparative genomics of honeybee gut symbionts reveal geographically distinct and subgroup specific antibiotic resistance.</title>
        <authorList>
            <person name="Ludvigsen J."/>
            <person name="Porcellato D."/>
            <person name="Labee-Lund T.M."/>
            <person name="Amdam G.V."/>
            <person name="Rudi K."/>
        </authorList>
    </citation>
    <scope>NUCLEOTIDE SEQUENCE [LARGE SCALE GENOMIC DNA]</scope>
    <source>
        <strain evidence="7 10">A-7-12</strain>
        <strain evidence="8 9">A-9-12</strain>
    </source>
</reference>
<evidence type="ECO:0000313" key="7">
    <source>
        <dbReference type="EMBL" id="OTP98398.1"/>
    </source>
</evidence>
<evidence type="ECO:0000256" key="1">
    <source>
        <dbReference type="ARBA" id="ARBA00022722"/>
    </source>
</evidence>
<dbReference type="GO" id="GO:0004519">
    <property type="term" value="F:endonuclease activity"/>
    <property type="evidence" value="ECO:0007669"/>
    <property type="project" value="UniProtKB-KW"/>
</dbReference>
<dbReference type="NCBIfam" id="TIGR00632">
    <property type="entry name" value="vsr"/>
    <property type="match status" value="1"/>
</dbReference>
<dbReference type="Gene3D" id="3.40.960.10">
    <property type="entry name" value="VSR Endonuclease"/>
    <property type="match status" value="1"/>
</dbReference>
<proteinExistence type="inferred from homology"/>
<dbReference type="CDD" id="cd00221">
    <property type="entry name" value="Vsr"/>
    <property type="match status" value="1"/>
</dbReference>
<evidence type="ECO:0000256" key="3">
    <source>
        <dbReference type="ARBA" id="ARBA00022763"/>
    </source>
</evidence>
<accession>A0A242NF27</accession>
<evidence type="ECO:0000256" key="5">
    <source>
        <dbReference type="ARBA" id="ARBA00023204"/>
    </source>
</evidence>
<keyword evidence="1 6" id="KW-0540">Nuclease</keyword>
<evidence type="ECO:0000313" key="8">
    <source>
        <dbReference type="EMBL" id="OTQ09268.1"/>
    </source>
</evidence>
<dbReference type="GO" id="GO:0016787">
    <property type="term" value="F:hydrolase activity"/>
    <property type="evidence" value="ECO:0007669"/>
    <property type="project" value="UniProtKB-KW"/>
</dbReference>
<evidence type="ECO:0000256" key="6">
    <source>
        <dbReference type="PIRNR" id="PIRNR018267"/>
    </source>
</evidence>
<comment type="caution">
    <text evidence="7">The sequence shown here is derived from an EMBL/GenBank/DDBJ whole genome shotgun (WGS) entry which is preliminary data.</text>
</comment>
<evidence type="ECO:0000256" key="4">
    <source>
        <dbReference type="ARBA" id="ARBA00022801"/>
    </source>
</evidence>
<dbReference type="EC" id="3.1.-.-" evidence="6"/>
<dbReference type="OrthoDB" id="9801520at2"/>
<keyword evidence="5 6" id="KW-0234">DNA repair</keyword>
<organism evidence="7 10">
    <name type="scientific">Gilliamella apicola</name>
    <dbReference type="NCBI Taxonomy" id="1196095"/>
    <lineage>
        <taxon>Bacteria</taxon>
        <taxon>Pseudomonadati</taxon>
        <taxon>Pseudomonadota</taxon>
        <taxon>Gammaproteobacteria</taxon>
        <taxon>Orbales</taxon>
        <taxon>Orbaceae</taxon>
        <taxon>Gilliamella</taxon>
    </lineage>
</organism>
<keyword evidence="4 6" id="KW-0378">Hydrolase</keyword>
<dbReference type="Proteomes" id="UP000194800">
    <property type="component" value="Unassembled WGS sequence"/>
</dbReference>
<keyword evidence="9" id="KW-1185">Reference proteome</keyword>
<dbReference type="InterPro" id="IPR011335">
    <property type="entry name" value="Restrct_endonuc-II-like"/>
</dbReference>
<dbReference type="RefSeq" id="WP_086301444.1">
    <property type="nucleotide sequence ID" value="NZ_MZNE01000032.1"/>
</dbReference>
<comment type="function">
    <text evidence="6">May nick specific sequences that contain T:G mispairs resulting from m5C-deamination.</text>
</comment>
<keyword evidence="2 6" id="KW-0255">Endonuclease</keyword>
<sequence>MTDIHNKKTRSENMRAVKTSNTLIEKRVSQLLNDLDLEFHTQDKSLNGKPDFVIKKYNAIIFTHGCFWHRHNCYLFKIPQTRTEFWSKKINDNQQRDHQDISLLTQQGWKILVIWGCALKGKYKLTDLFLKERIEEWLCSHNHNAEIDIKGLRKF</sequence>
<dbReference type="Pfam" id="PF03852">
    <property type="entry name" value="Vsr"/>
    <property type="match status" value="1"/>
</dbReference>
<gene>
    <name evidence="8" type="ORF">B6C91_09680</name>
    <name evidence="7" type="ORF">B6D08_11255</name>
</gene>
<evidence type="ECO:0000313" key="10">
    <source>
        <dbReference type="Proteomes" id="UP000194977"/>
    </source>
</evidence>